<dbReference type="SUPFAM" id="SSF50891">
    <property type="entry name" value="Cyclophilin-like"/>
    <property type="match status" value="1"/>
</dbReference>
<dbReference type="GO" id="GO:0005524">
    <property type="term" value="F:ATP binding"/>
    <property type="evidence" value="ECO:0007669"/>
    <property type="project" value="UniProtKB-KW"/>
</dbReference>
<dbReference type="PANTHER" id="PTHR34698">
    <property type="entry name" value="5-OXOPROLINASE SUBUNIT B"/>
    <property type="match status" value="1"/>
</dbReference>
<keyword evidence="2" id="KW-0378">Hydrolase</keyword>
<dbReference type="GO" id="GO:0016787">
    <property type="term" value="F:hydrolase activity"/>
    <property type="evidence" value="ECO:0007669"/>
    <property type="project" value="UniProtKB-KW"/>
</dbReference>
<proteinExistence type="predicted"/>
<keyword evidence="1" id="KW-0547">Nucleotide-binding</keyword>
<dbReference type="RefSeq" id="WP_204905137.1">
    <property type="nucleotide sequence ID" value="NZ_JACJKS010000001.1"/>
</dbReference>
<dbReference type="InterPro" id="IPR010016">
    <property type="entry name" value="PxpB"/>
</dbReference>
<dbReference type="EMBL" id="JACJKS010000001">
    <property type="protein sequence ID" value="MBM6947074.1"/>
    <property type="molecule type" value="Genomic_DNA"/>
</dbReference>
<comment type="caution">
    <text evidence="5">The sequence shown here is derived from an EMBL/GenBank/DDBJ whole genome shotgun (WGS) entry which is preliminary data.</text>
</comment>
<organism evidence="5 6">
    <name type="scientific">Mordavella massiliensis</name>
    <dbReference type="NCBI Taxonomy" id="1871024"/>
    <lineage>
        <taxon>Bacteria</taxon>
        <taxon>Bacillati</taxon>
        <taxon>Bacillota</taxon>
        <taxon>Clostridia</taxon>
        <taxon>Eubacteriales</taxon>
        <taxon>Clostridiaceae</taxon>
        <taxon>Mordavella</taxon>
    </lineage>
</organism>
<evidence type="ECO:0000259" key="4">
    <source>
        <dbReference type="SMART" id="SM00796"/>
    </source>
</evidence>
<protein>
    <submittedName>
        <fullName evidence="5">Carboxyltransferase domain-containing protein</fullName>
    </submittedName>
</protein>
<reference evidence="5" key="2">
    <citation type="journal article" date="2021" name="Sci. Rep.">
        <title>The distribution of antibiotic resistance genes in chicken gut microbiota commensals.</title>
        <authorList>
            <person name="Juricova H."/>
            <person name="Matiasovicova J."/>
            <person name="Kubasova T."/>
            <person name="Cejkova D."/>
            <person name="Rychlik I."/>
        </authorList>
    </citation>
    <scope>NUCLEOTIDE SEQUENCE</scope>
    <source>
        <strain evidence="5">An582</strain>
    </source>
</reference>
<dbReference type="PANTHER" id="PTHR34698:SF2">
    <property type="entry name" value="5-OXOPROLINASE SUBUNIT B"/>
    <property type="match status" value="1"/>
</dbReference>
<evidence type="ECO:0000313" key="5">
    <source>
        <dbReference type="EMBL" id="MBM6947074.1"/>
    </source>
</evidence>
<dbReference type="Gene3D" id="3.30.1360.40">
    <property type="match status" value="1"/>
</dbReference>
<gene>
    <name evidence="5" type="ORF">H6A20_00135</name>
</gene>
<dbReference type="SUPFAM" id="SSF160467">
    <property type="entry name" value="PH0987 N-terminal domain-like"/>
    <property type="match status" value="1"/>
</dbReference>
<evidence type="ECO:0000313" key="6">
    <source>
        <dbReference type="Proteomes" id="UP000705508"/>
    </source>
</evidence>
<evidence type="ECO:0000256" key="3">
    <source>
        <dbReference type="ARBA" id="ARBA00022840"/>
    </source>
</evidence>
<accession>A0A938XA96</accession>
<dbReference type="InterPro" id="IPR029000">
    <property type="entry name" value="Cyclophilin-like_dom_sf"/>
</dbReference>
<reference evidence="5" key="1">
    <citation type="submission" date="2020-08" db="EMBL/GenBank/DDBJ databases">
        <authorList>
            <person name="Cejkova D."/>
            <person name="Kubasova T."/>
            <person name="Jahodarova E."/>
            <person name="Rychlik I."/>
        </authorList>
    </citation>
    <scope>NUCLEOTIDE SEQUENCE</scope>
    <source>
        <strain evidence="5">An582</strain>
    </source>
</reference>
<dbReference type="SMART" id="SM00796">
    <property type="entry name" value="AHS1"/>
    <property type="match status" value="1"/>
</dbReference>
<name>A0A938XA96_9CLOT</name>
<evidence type="ECO:0000256" key="1">
    <source>
        <dbReference type="ARBA" id="ARBA00022741"/>
    </source>
</evidence>
<dbReference type="AlphaFoldDB" id="A0A938XA96"/>
<dbReference type="Pfam" id="PF02682">
    <property type="entry name" value="CT_C_D"/>
    <property type="match status" value="1"/>
</dbReference>
<evidence type="ECO:0000256" key="2">
    <source>
        <dbReference type="ARBA" id="ARBA00022801"/>
    </source>
</evidence>
<dbReference type="Gene3D" id="2.40.100.10">
    <property type="entry name" value="Cyclophilin-like"/>
    <property type="match status" value="1"/>
</dbReference>
<keyword evidence="3" id="KW-0067">ATP-binding</keyword>
<sequence length="244" mass="27976">MEAQFLTGGDESLYVKLGDEISLEVNGRVKSLMQKLEADPVDGIAEMVPTYATLMIHYRPEKILYGQLVEEVKKRLSETGGEKEEVSQIVKVLPICYDREFAWDLDECAAFENVSVEEFIRMHSSHEYYAYMLGVAPGHAYMARFEEPFHFKRRTEPRVHINGRSIVAAENQSNLIPFDQPCGWNIVAGTPCNICDYSKEEPFLVNAGDWVKYQPVSRKEYDQIRADVEKGTYKLETYVKKAVK</sequence>
<dbReference type="Proteomes" id="UP000705508">
    <property type="component" value="Unassembled WGS sequence"/>
</dbReference>
<dbReference type="InterPro" id="IPR003833">
    <property type="entry name" value="CT_C_D"/>
</dbReference>
<feature type="domain" description="Carboxyltransferase" evidence="4">
    <location>
        <begin position="3"/>
        <end position="205"/>
    </location>
</feature>